<feature type="compositionally biased region" description="Polar residues" evidence="1">
    <location>
        <begin position="281"/>
        <end position="340"/>
    </location>
</feature>
<reference evidence="2" key="1">
    <citation type="submission" date="2021-01" db="EMBL/GenBank/DDBJ databases">
        <title>Whole genome shotgun sequence of Rugosimonospora africana NBRC 104875.</title>
        <authorList>
            <person name="Komaki H."/>
            <person name="Tamura T."/>
        </authorList>
    </citation>
    <scope>NUCLEOTIDE SEQUENCE</scope>
    <source>
        <strain evidence="2">NBRC 104875</strain>
    </source>
</reference>
<feature type="compositionally biased region" description="Low complexity" evidence="1">
    <location>
        <begin position="251"/>
        <end position="269"/>
    </location>
</feature>
<evidence type="ECO:0000313" key="2">
    <source>
        <dbReference type="EMBL" id="GIH16555.1"/>
    </source>
</evidence>
<dbReference type="Proteomes" id="UP000642748">
    <property type="component" value="Unassembled WGS sequence"/>
</dbReference>
<feature type="region of interest" description="Disordered" evidence="1">
    <location>
        <begin position="251"/>
        <end position="381"/>
    </location>
</feature>
<gene>
    <name evidence="2" type="ORF">Raf01_47270</name>
</gene>
<organism evidence="2 3">
    <name type="scientific">Rugosimonospora africana</name>
    <dbReference type="NCBI Taxonomy" id="556532"/>
    <lineage>
        <taxon>Bacteria</taxon>
        <taxon>Bacillati</taxon>
        <taxon>Actinomycetota</taxon>
        <taxon>Actinomycetes</taxon>
        <taxon>Micromonosporales</taxon>
        <taxon>Micromonosporaceae</taxon>
        <taxon>Rugosimonospora</taxon>
    </lineage>
</organism>
<feature type="compositionally biased region" description="Basic and acidic residues" evidence="1">
    <location>
        <begin position="360"/>
        <end position="375"/>
    </location>
</feature>
<dbReference type="AlphaFoldDB" id="A0A8J3VRT1"/>
<protein>
    <submittedName>
        <fullName evidence="2">Uncharacterized protein</fullName>
    </submittedName>
</protein>
<dbReference type="EMBL" id="BONZ01000043">
    <property type="protein sequence ID" value="GIH16555.1"/>
    <property type="molecule type" value="Genomic_DNA"/>
</dbReference>
<dbReference type="RefSeq" id="WP_203920113.1">
    <property type="nucleotide sequence ID" value="NZ_BONZ01000043.1"/>
</dbReference>
<keyword evidence="3" id="KW-1185">Reference proteome</keyword>
<evidence type="ECO:0000256" key="1">
    <source>
        <dbReference type="SAM" id="MobiDB-lite"/>
    </source>
</evidence>
<evidence type="ECO:0000313" key="3">
    <source>
        <dbReference type="Proteomes" id="UP000642748"/>
    </source>
</evidence>
<proteinExistence type="predicted"/>
<sequence>MTTDPPSGGTTDPYAKQTAINTGSQEWLSSYQTIKADFGSLSQYALNMQMASMDLQPAAMRLYHLTELTNQAFRSGMPMFPEGTLAASMLSLNFKDLLTMMNDLHVGMQNTAYAAQTISDSYHLNDDGSSQDLNSLIKMDGVDFAFGMGGTRPSGLAKNIGKTWLDEHPGGYTEAQAGADAGTNAADPNMMGGKVTVTYEGSAYLGTKVTTITYPDGSSIRIEESAGGYGGGGSSYTTTSVIGSDGKVQSSTCQVTTTSGGTTTVVTQTPDKDGVYHDVSKQVTTTSTRADGTKVTTTESSSISNGKSTPSGTQVKTQNTDGSTETDNTTYSTDSQGHTTKTTDKQAVGDNDTDISNQKGDNDPKAVADRDDTTFTHRVMQ</sequence>
<accession>A0A8J3VRT1</accession>
<comment type="caution">
    <text evidence="2">The sequence shown here is derived from an EMBL/GenBank/DDBJ whole genome shotgun (WGS) entry which is preliminary data.</text>
</comment>
<name>A0A8J3VRT1_9ACTN</name>
<feature type="compositionally biased region" description="Basic and acidic residues" evidence="1">
    <location>
        <begin position="270"/>
        <end position="280"/>
    </location>
</feature>